<proteinExistence type="predicted"/>
<keyword evidence="2" id="KW-1185">Reference proteome</keyword>
<dbReference type="AlphaFoldDB" id="A0A8S4FJ00"/>
<gene>
    <name evidence="1" type="ORF">PLXY2_LOCUS8910</name>
</gene>
<name>A0A8S4FJ00_PLUXY</name>
<organism evidence="1 2">
    <name type="scientific">Plutella xylostella</name>
    <name type="common">Diamondback moth</name>
    <name type="synonym">Plutella maculipennis</name>
    <dbReference type="NCBI Taxonomy" id="51655"/>
    <lineage>
        <taxon>Eukaryota</taxon>
        <taxon>Metazoa</taxon>
        <taxon>Ecdysozoa</taxon>
        <taxon>Arthropoda</taxon>
        <taxon>Hexapoda</taxon>
        <taxon>Insecta</taxon>
        <taxon>Pterygota</taxon>
        <taxon>Neoptera</taxon>
        <taxon>Endopterygota</taxon>
        <taxon>Lepidoptera</taxon>
        <taxon>Glossata</taxon>
        <taxon>Ditrysia</taxon>
        <taxon>Yponomeutoidea</taxon>
        <taxon>Plutellidae</taxon>
        <taxon>Plutella</taxon>
    </lineage>
</organism>
<accession>A0A8S4FJ00</accession>
<sequence length="100" mass="11077">MNFPLAACAGAAAASRHPQLRAVPRMRTAHQHYPVKFSHENSVETLSLPPVSTRVVNPRFDVNAKSFIRPQEGSKELQESNLLASAHTELQNARAWSSKM</sequence>
<evidence type="ECO:0000313" key="1">
    <source>
        <dbReference type="EMBL" id="CAG9127341.1"/>
    </source>
</evidence>
<reference evidence="1" key="1">
    <citation type="submission" date="2020-11" db="EMBL/GenBank/DDBJ databases">
        <authorList>
            <person name="Whiteford S."/>
        </authorList>
    </citation>
    <scope>NUCLEOTIDE SEQUENCE</scope>
</reference>
<evidence type="ECO:0000313" key="2">
    <source>
        <dbReference type="Proteomes" id="UP000653454"/>
    </source>
</evidence>
<protein>
    <submittedName>
        <fullName evidence="1">(diamondback moth) hypothetical protein</fullName>
    </submittedName>
</protein>
<dbReference type="EMBL" id="CAJHNJ030000034">
    <property type="protein sequence ID" value="CAG9127341.1"/>
    <property type="molecule type" value="Genomic_DNA"/>
</dbReference>
<comment type="caution">
    <text evidence="1">The sequence shown here is derived from an EMBL/GenBank/DDBJ whole genome shotgun (WGS) entry which is preliminary data.</text>
</comment>
<dbReference type="Proteomes" id="UP000653454">
    <property type="component" value="Unassembled WGS sequence"/>
</dbReference>